<organism evidence="1 2">
    <name type="scientific">Potamilus streckersoni</name>
    <dbReference type="NCBI Taxonomy" id="2493646"/>
    <lineage>
        <taxon>Eukaryota</taxon>
        <taxon>Metazoa</taxon>
        <taxon>Spiralia</taxon>
        <taxon>Lophotrochozoa</taxon>
        <taxon>Mollusca</taxon>
        <taxon>Bivalvia</taxon>
        <taxon>Autobranchia</taxon>
        <taxon>Heteroconchia</taxon>
        <taxon>Palaeoheterodonta</taxon>
        <taxon>Unionida</taxon>
        <taxon>Unionoidea</taxon>
        <taxon>Unionidae</taxon>
        <taxon>Ambleminae</taxon>
        <taxon>Lampsilini</taxon>
        <taxon>Potamilus</taxon>
    </lineage>
</organism>
<gene>
    <name evidence="1" type="ORF">CHS0354_035397</name>
</gene>
<accession>A0AAE0WAS1</accession>
<evidence type="ECO:0000313" key="1">
    <source>
        <dbReference type="EMBL" id="KAK3608398.1"/>
    </source>
</evidence>
<dbReference type="Proteomes" id="UP001195483">
    <property type="component" value="Unassembled WGS sequence"/>
</dbReference>
<comment type="caution">
    <text evidence="1">The sequence shown here is derived from an EMBL/GenBank/DDBJ whole genome shotgun (WGS) entry which is preliminary data.</text>
</comment>
<proteinExistence type="predicted"/>
<feature type="non-terminal residue" evidence="1">
    <location>
        <position position="54"/>
    </location>
</feature>
<reference evidence="1" key="1">
    <citation type="journal article" date="2021" name="Genome Biol. Evol.">
        <title>A High-Quality Reference Genome for a Parasitic Bivalve with Doubly Uniparental Inheritance (Bivalvia: Unionida).</title>
        <authorList>
            <person name="Smith C.H."/>
        </authorList>
    </citation>
    <scope>NUCLEOTIDE SEQUENCE</scope>
    <source>
        <strain evidence="1">CHS0354</strain>
    </source>
</reference>
<protein>
    <submittedName>
        <fullName evidence="1">Uncharacterized protein</fullName>
    </submittedName>
</protein>
<sequence>MTNLTIKGPAKGETVTPAMPSMEYPLEAMTTYLNGVLNEQFNRKKNLNLNLILK</sequence>
<evidence type="ECO:0000313" key="2">
    <source>
        <dbReference type="Proteomes" id="UP001195483"/>
    </source>
</evidence>
<reference evidence="1" key="2">
    <citation type="journal article" date="2021" name="Genome Biol. Evol.">
        <title>Developing a high-quality reference genome for a parasitic bivalve with doubly uniparental inheritance (Bivalvia: Unionida).</title>
        <authorList>
            <person name="Smith C.H."/>
        </authorList>
    </citation>
    <scope>NUCLEOTIDE SEQUENCE</scope>
    <source>
        <strain evidence="1">CHS0354</strain>
        <tissue evidence="1">Mantle</tissue>
    </source>
</reference>
<name>A0AAE0WAS1_9BIVA</name>
<reference evidence="1" key="3">
    <citation type="submission" date="2023-05" db="EMBL/GenBank/DDBJ databases">
        <authorList>
            <person name="Smith C.H."/>
        </authorList>
    </citation>
    <scope>NUCLEOTIDE SEQUENCE</scope>
    <source>
        <strain evidence="1">CHS0354</strain>
        <tissue evidence="1">Mantle</tissue>
    </source>
</reference>
<dbReference type="AlphaFoldDB" id="A0AAE0WAS1"/>
<dbReference type="EMBL" id="JAEAOA010002070">
    <property type="protein sequence ID" value="KAK3608398.1"/>
    <property type="molecule type" value="Genomic_DNA"/>
</dbReference>
<keyword evidence="2" id="KW-1185">Reference proteome</keyword>